<evidence type="ECO:0000259" key="2">
    <source>
        <dbReference type="Pfam" id="PF07883"/>
    </source>
</evidence>
<name>A0A6J7EI63_9ZZZZ</name>
<sequence length="307" mass="33488">MTKPQSAFGAPQKDRLSRRCNGGDIVLFEQLEPTWNNPHAREEGHLRWIVSYFGGTPGQINDNPETGLLSTQGSAGLMWLQAGGRQYGVHQHTMRETYVILKGQVESIEPGRSHLAGPLDCLTMPPGAPHAVRAVGSEDVVLLWCHDANEEIGRSQYYDESDDRWDSSRPPVDVVRWDALAPTREEPGAHEGGTRRTTVTWLEAERGPSDGVLAGSVRLGCTTIEPGSRLASHSHPFTEHFLVISGRASVVGPQASPALGRWDYVRFEPGVVHSLRAIGDEPAQLLWLQEGTAAQRAGHDGECGELA</sequence>
<dbReference type="InterPro" id="IPR014710">
    <property type="entry name" value="RmlC-like_jellyroll"/>
</dbReference>
<dbReference type="InterPro" id="IPR011051">
    <property type="entry name" value="RmlC_Cupin_sf"/>
</dbReference>
<keyword evidence="1" id="KW-0479">Metal-binding</keyword>
<dbReference type="CDD" id="cd02208">
    <property type="entry name" value="cupin_RmlC-like"/>
    <property type="match status" value="1"/>
</dbReference>
<reference evidence="3" key="1">
    <citation type="submission" date="2020-05" db="EMBL/GenBank/DDBJ databases">
        <authorList>
            <person name="Chiriac C."/>
            <person name="Salcher M."/>
            <person name="Ghai R."/>
            <person name="Kavagutti S V."/>
        </authorList>
    </citation>
    <scope>NUCLEOTIDE SEQUENCE</scope>
</reference>
<dbReference type="GO" id="GO:0046872">
    <property type="term" value="F:metal ion binding"/>
    <property type="evidence" value="ECO:0007669"/>
    <property type="project" value="UniProtKB-KW"/>
</dbReference>
<feature type="domain" description="Cupin type-2" evidence="2">
    <location>
        <begin position="223"/>
        <end position="288"/>
    </location>
</feature>
<dbReference type="PANTHER" id="PTHR35848:SF6">
    <property type="entry name" value="CUPIN TYPE-2 DOMAIN-CONTAINING PROTEIN"/>
    <property type="match status" value="1"/>
</dbReference>
<protein>
    <submittedName>
        <fullName evidence="3">Unannotated protein</fullName>
    </submittedName>
</protein>
<dbReference type="PANTHER" id="PTHR35848">
    <property type="entry name" value="OXALATE-BINDING PROTEIN"/>
    <property type="match status" value="1"/>
</dbReference>
<evidence type="ECO:0000313" key="3">
    <source>
        <dbReference type="EMBL" id="CAB4883087.1"/>
    </source>
</evidence>
<dbReference type="SUPFAM" id="SSF51182">
    <property type="entry name" value="RmlC-like cupins"/>
    <property type="match status" value="2"/>
</dbReference>
<dbReference type="InterPro" id="IPR051610">
    <property type="entry name" value="GPI/OXD"/>
</dbReference>
<gene>
    <name evidence="3" type="ORF">UFOPK3423_01542</name>
</gene>
<dbReference type="EMBL" id="CAFBLQ010000223">
    <property type="protein sequence ID" value="CAB4883087.1"/>
    <property type="molecule type" value="Genomic_DNA"/>
</dbReference>
<organism evidence="3">
    <name type="scientific">freshwater metagenome</name>
    <dbReference type="NCBI Taxonomy" id="449393"/>
    <lineage>
        <taxon>unclassified sequences</taxon>
        <taxon>metagenomes</taxon>
        <taxon>ecological metagenomes</taxon>
    </lineage>
</organism>
<dbReference type="AlphaFoldDB" id="A0A6J7EI63"/>
<dbReference type="Gene3D" id="2.60.120.10">
    <property type="entry name" value="Jelly Rolls"/>
    <property type="match status" value="2"/>
</dbReference>
<dbReference type="Pfam" id="PF07883">
    <property type="entry name" value="Cupin_2"/>
    <property type="match status" value="2"/>
</dbReference>
<accession>A0A6J7EI63</accession>
<feature type="domain" description="Cupin type-2" evidence="2">
    <location>
        <begin position="78"/>
        <end position="144"/>
    </location>
</feature>
<proteinExistence type="predicted"/>
<dbReference type="InterPro" id="IPR013096">
    <property type="entry name" value="Cupin_2"/>
</dbReference>
<evidence type="ECO:0000256" key="1">
    <source>
        <dbReference type="ARBA" id="ARBA00022723"/>
    </source>
</evidence>